<dbReference type="InterPro" id="IPR050327">
    <property type="entry name" value="Proton-linked_MCT"/>
</dbReference>
<feature type="compositionally biased region" description="Basic and acidic residues" evidence="3">
    <location>
        <begin position="1"/>
        <end position="10"/>
    </location>
</feature>
<protein>
    <submittedName>
        <fullName evidence="6">MFS monocarboxylate transporter</fullName>
    </submittedName>
</protein>
<accession>A0A9P4IIL3</accession>
<organism evidence="6 7">
    <name type="scientific">Rhizodiscina lignyota</name>
    <dbReference type="NCBI Taxonomy" id="1504668"/>
    <lineage>
        <taxon>Eukaryota</taxon>
        <taxon>Fungi</taxon>
        <taxon>Dikarya</taxon>
        <taxon>Ascomycota</taxon>
        <taxon>Pezizomycotina</taxon>
        <taxon>Dothideomycetes</taxon>
        <taxon>Pleosporomycetidae</taxon>
        <taxon>Aulographales</taxon>
        <taxon>Rhizodiscinaceae</taxon>
        <taxon>Rhizodiscina</taxon>
    </lineage>
</organism>
<feature type="transmembrane region" description="Helical" evidence="4">
    <location>
        <begin position="137"/>
        <end position="156"/>
    </location>
</feature>
<name>A0A9P4IIL3_9PEZI</name>
<gene>
    <name evidence="6" type="ORF">NA57DRAFT_39605</name>
</gene>
<feature type="transmembrane region" description="Helical" evidence="4">
    <location>
        <begin position="229"/>
        <end position="249"/>
    </location>
</feature>
<keyword evidence="7" id="KW-1185">Reference proteome</keyword>
<evidence type="ECO:0000313" key="6">
    <source>
        <dbReference type="EMBL" id="KAF2098851.1"/>
    </source>
</evidence>
<evidence type="ECO:0000313" key="7">
    <source>
        <dbReference type="Proteomes" id="UP000799772"/>
    </source>
</evidence>
<comment type="caution">
    <text evidence="6">The sequence shown here is derived from an EMBL/GenBank/DDBJ whole genome shotgun (WGS) entry which is preliminary data.</text>
</comment>
<feature type="transmembrane region" description="Helical" evidence="4">
    <location>
        <begin position="70"/>
        <end position="91"/>
    </location>
</feature>
<feature type="transmembrane region" description="Helical" evidence="4">
    <location>
        <begin position="111"/>
        <end position="130"/>
    </location>
</feature>
<dbReference type="InterPro" id="IPR011701">
    <property type="entry name" value="MFS"/>
</dbReference>
<dbReference type="InterPro" id="IPR020846">
    <property type="entry name" value="MFS_dom"/>
</dbReference>
<feature type="region of interest" description="Disordered" evidence="3">
    <location>
        <begin position="1"/>
        <end position="60"/>
    </location>
</feature>
<dbReference type="GO" id="GO:0022857">
    <property type="term" value="F:transmembrane transporter activity"/>
    <property type="evidence" value="ECO:0007669"/>
    <property type="project" value="InterPro"/>
</dbReference>
<dbReference type="AlphaFoldDB" id="A0A9P4IIL3"/>
<feature type="transmembrane region" description="Helical" evidence="4">
    <location>
        <begin position="394"/>
        <end position="411"/>
    </location>
</feature>
<dbReference type="EMBL" id="ML978126">
    <property type="protein sequence ID" value="KAF2098851.1"/>
    <property type="molecule type" value="Genomic_DNA"/>
</dbReference>
<feature type="transmembrane region" description="Helical" evidence="4">
    <location>
        <begin position="362"/>
        <end position="387"/>
    </location>
</feature>
<comment type="subcellular location">
    <subcellularLocation>
        <location evidence="1">Membrane</location>
        <topology evidence="1">Multi-pass membrane protein</topology>
    </subcellularLocation>
</comment>
<feature type="transmembrane region" description="Helical" evidence="4">
    <location>
        <begin position="431"/>
        <end position="452"/>
    </location>
</feature>
<dbReference type="GO" id="GO:0016020">
    <property type="term" value="C:membrane"/>
    <property type="evidence" value="ECO:0007669"/>
    <property type="project" value="UniProtKB-SubCell"/>
</dbReference>
<feature type="transmembrane region" description="Helical" evidence="4">
    <location>
        <begin position="307"/>
        <end position="326"/>
    </location>
</feature>
<dbReference type="InterPro" id="IPR036259">
    <property type="entry name" value="MFS_trans_sf"/>
</dbReference>
<evidence type="ECO:0000256" key="2">
    <source>
        <dbReference type="ARBA" id="ARBA00006727"/>
    </source>
</evidence>
<dbReference type="SUPFAM" id="SSF103473">
    <property type="entry name" value="MFS general substrate transporter"/>
    <property type="match status" value="1"/>
</dbReference>
<dbReference type="Pfam" id="PF07690">
    <property type="entry name" value="MFS_1"/>
    <property type="match status" value="1"/>
</dbReference>
<feature type="transmembrane region" description="Helical" evidence="4">
    <location>
        <begin position="162"/>
        <end position="184"/>
    </location>
</feature>
<dbReference type="Proteomes" id="UP000799772">
    <property type="component" value="Unassembled WGS sequence"/>
</dbReference>
<dbReference type="OrthoDB" id="6509908at2759"/>
<evidence type="ECO:0000259" key="5">
    <source>
        <dbReference type="PROSITE" id="PS50850"/>
    </source>
</evidence>
<dbReference type="PANTHER" id="PTHR11360">
    <property type="entry name" value="MONOCARBOXYLATE TRANSPORTER"/>
    <property type="match status" value="1"/>
</dbReference>
<feature type="transmembrane region" description="Helical" evidence="4">
    <location>
        <begin position="196"/>
        <end position="217"/>
    </location>
</feature>
<dbReference type="PROSITE" id="PS50850">
    <property type="entry name" value="MFS"/>
    <property type="match status" value="1"/>
</dbReference>
<feature type="compositionally biased region" description="Basic and acidic residues" evidence="3">
    <location>
        <begin position="33"/>
        <end position="45"/>
    </location>
</feature>
<keyword evidence="4" id="KW-1133">Transmembrane helix</keyword>
<feature type="transmembrane region" description="Helical" evidence="4">
    <location>
        <begin position="338"/>
        <end position="356"/>
    </location>
</feature>
<proteinExistence type="inferred from homology"/>
<sequence>MGIEKEHDLSPEPSSASSDDENAPQDIPIEQLDPEKAIEVTDDTGKPLSGPQRVPTPNLISPPPNGGLQAWLHVLAGCMLFFNTWGILNAFGVYQTYYEAGTLFQESSSNIAWIGSIQAFMVLLVGFFSGPIFDRGYLRHLMAVGSFLVVFGHMMLSICKTYWEVLLAQGFCIGIGAGCLYVPSVAILPTYFSTKLGLAIGLAAAGSSLGGVIYPIVFYRLINEVGYGWGVRVMGFMALVTLIIPLVVMRMRLRPAKPRALIDWEAFVDFEFMLFTVGTLIGFMGLYVMLFYLSYYASAERITDSAMAFYVVPILNGASTFGRTLPNALSDYAGPLNLIVPGAIAVGIIIFCMLVVTSEAAIIVCAILFGFFSGVFIALPPVTFVILTKDKSRIGTRIGMGFGIIGFGVLAGGPGGGNILGENPPYNWTGLWVFGGVSALASGAIFAFLRFWRTGFKLKVKA</sequence>
<dbReference type="PANTHER" id="PTHR11360:SF234">
    <property type="entry name" value="MFS-TYPE TRANSPORTER DBAD-RELATED"/>
    <property type="match status" value="1"/>
</dbReference>
<reference evidence="6" key="1">
    <citation type="journal article" date="2020" name="Stud. Mycol.">
        <title>101 Dothideomycetes genomes: a test case for predicting lifestyles and emergence of pathogens.</title>
        <authorList>
            <person name="Haridas S."/>
            <person name="Albert R."/>
            <person name="Binder M."/>
            <person name="Bloem J."/>
            <person name="Labutti K."/>
            <person name="Salamov A."/>
            <person name="Andreopoulos B."/>
            <person name="Baker S."/>
            <person name="Barry K."/>
            <person name="Bills G."/>
            <person name="Bluhm B."/>
            <person name="Cannon C."/>
            <person name="Castanera R."/>
            <person name="Culley D."/>
            <person name="Daum C."/>
            <person name="Ezra D."/>
            <person name="Gonzalez J."/>
            <person name="Henrissat B."/>
            <person name="Kuo A."/>
            <person name="Liang C."/>
            <person name="Lipzen A."/>
            <person name="Lutzoni F."/>
            <person name="Magnuson J."/>
            <person name="Mondo S."/>
            <person name="Nolan M."/>
            <person name="Ohm R."/>
            <person name="Pangilinan J."/>
            <person name="Park H.-J."/>
            <person name="Ramirez L."/>
            <person name="Alfaro M."/>
            <person name="Sun H."/>
            <person name="Tritt A."/>
            <person name="Yoshinaga Y."/>
            <person name="Zwiers L.-H."/>
            <person name="Turgeon B."/>
            <person name="Goodwin S."/>
            <person name="Spatafora J."/>
            <person name="Crous P."/>
            <person name="Grigoriev I."/>
        </authorList>
    </citation>
    <scope>NUCLEOTIDE SEQUENCE</scope>
    <source>
        <strain evidence="6">CBS 133067</strain>
    </source>
</reference>
<feature type="transmembrane region" description="Helical" evidence="4">
    <location>
        <begin position="270"/>
        <end position="295"/>
    </location>
</feature>
<evidence type="ECO:0000256" key="3">
    <source>
        <dbReference type="SAM" id="MobiDB-lite"/>
    </source>
</evidence>
<evidence type="ECO:0000256" key="1">
    <source>
        <dbReference type="ARBA" id="ARBA00004141"/>
    </source>
</evidence>
<feature type="domain" description="Major facilitator superfamily (MFS) profile" evidence="5">
    <location>
        <begin position="69"/>
        <end position="453"/>
    </location>
</feature>
<keyword evidence="4" id="KW-0472">Membrane</keyword>
<dbReference type="Gene3D" id="1.20.1250.20">
    <property type="entry name" value="MFS general substrate transporter like domains"/>
    <property type="match status" value="2"/>
</dbReference>
<keyword evidence="4" id="KW-0812">Transmembrane</keyword>
<evidence type="ECO:0000256" key="4">
    <source>
        <dbReference type="SAM" id="Phobius"/>
    </source>
</evidence>
<comment type="similarity">
    <text evidence="2">Belongs to the major facilitator superfamily. Monocarboxylate porter (TC 2.A.1.13) family.</text>
</comment>